<sequence length="65" mass="7836">MNVFKENRNFFYKIAQKNTVKNELGETTISRQDESFDDDIWEQAYKESLDERNKSERHMVCEVSL</sequence>
<dbReference type="RefSeq" id="WP_039211190.1">
    <property type="nucleotide sequence ID" value="NZ_JSCE01000220.1"/>
</dbReference>
<reference evidence="1 2" key="1">
    <citation type="journal article" date="2013" name="PLoS ONE">
        <title>Identification and characterization of three novel lipases belonging to families II and V from Anaerovibrio lipolyticus 5ST.</title>
        <authorList>
            <person name="Prive F."/>
            <person name="Kaderbhai N.N."/>
            <person name="Girdwood S."/>
            <person name="Worgan H.J."/>
            <person name="Pinloche E."/>
            <person name="Scollan N.D."/>
            <person name="Huws S.A."/>
            <person name="Newbold C.J."/>
        </authorList>
    </citation>
    <scope>NUCLEOTIDE SEQUENCE [LARGE SCALE GENOMIC DNA]</scope>
    <source>
        <strain evidence="1 2">5S</strain>
    </source>
</reference>
<dbReference type="AlphaFoldDB" id="A0A0B2JQM3"/>
<name>A0A0B2JQM3_9FIRM</name>
<gene>
    <name evidence="1" type="ORF">NZ47_12030</name>
</gene>
<protein>
    <submittedName>
        <fullName evidence="1">Uncharacterized protein</fullName>
    </submittedName>
</protein>
<evidence type="ECO:0000313" key="1">
    <source>
        <dbReference type="EMBL" id="KHM50660.1"/>
    </source>
</evidence>
<organism evidence="1 2">
    <name type="scientific">Anaerovibrio lipolyticus</name>
    <dbReference type="NCBI Taxonomy" id="82374"/>
    <lineage>
        <taxon>Bacteria</taxon>
        <taxon>Bacillati</taxon>
        <taxon>Bacillota</taxon>
        <taxon>Negativicutes</taxon>
        <taxon>Selenomonadales</taxon>
        <taxon>Selenomonadaceae</taxon>
        <taxon>Anaerovibrio</taxon>
    </lineage>
</organism>
<comment type="caution">
    <text evidence="1">The sequence shown here is derived from an EMBL/GenBank/DDBJ whole genome shotgun (WGS) entry which is preliminary data.</text>
</comment>
<evidence type="ECO:0000313" key="2">
    <source>
        <dbReference type="Proteomes" id="UP000030993"/>
    </source>
</evidence>
<dbReference type="Proteomes" id="UP000030993">
    <property type="component" value="Unassembled WGS sequence"/>
</dbReference>
<dbReference type="EMBL" id="JSCE01000220">
    <property type="protein sequence ID" value="KHM50660.1"/>
    <property type="molecule type" value="Genomic_DNA"/>
</dbReference>
<proteinExistence type="predicted"/>
<dbReference type="STRING" id="82374.NZ47_12030"/>
<keyword evidence="2" id="KW-1185">Reference proteome</keyword>
<accession>A0A0B2JQM3</accession>